<dbReference type="Proteomes" id="UP000828390">
    <property type="component" value="Unassembled WGS sequence"/>
</dbReference>
<name>A0A9D4HHV2_DREPO</name>
<evidence type="ECO:0000313" key="2">
    <source>
        <dbReference type="Proteomes" id="UP000828390"/>
    </source>
</evidence>
<reference evidence="1" key="1">
    <citation type="journal article" date="2019" name="bioRxiv">
        <title>The Genome of the Zebra Mussel, Dreissena polymorpha: A Resource for Invasive Species Research.</title>
        <authorList>
            <person name="McCartney M.A."/>
            <person name="Auch B."/>
            <person name="Kono T."/>
            <person name="Mallez S."/>
            <person name="Zhang Y."/>
            <person name="Obille A."/>
            <person name="Becker A."/>
            <person name="Abrahante J.E."/>
            <person name="Garbe J."/>
            <person name="Badalamenti J.P."/>
            <person name="Herman A."/>
            <person name="Mangelson H."/>
            <person name="Liachko I."/>
            <person name="Sullivan S."/>
            <person name="Sone E.D."/>
            <person name="Koren S."/>
            <person name="Silverstein K.A.T."/>
            <person name="Beckman K.B."/>
            <person name="Gohl D.M."/>
        </authorList>
    </citation>
    <scope>NUCLEOTIDE SEQUENCE</scope>
    <source>
        <strain evidence="1">Duluth1</strain>
        <tissue evidence="1">Whole animal</tissue>
    </source>
</reference>
<reference evidence="1" key="2">
    <citation type="submission" date="2020-11" db="EMBL/GenBank/DDBJ databases">
        <authorList>
            <person name="McCartney M.A."/>
            <person name="Auch B."/>
            <person name="Kono T."/>
            <person name="Mallez S."/>
            <person name="Becker A."/>
            <person name="Gohl D.M."/>
            <person name="Silverstein K.A.T."/>
            <person name="Koren S."/>
            <person name="Bechman K.B."/>
            <person name="Herman A."/>
            <person name="Abrahante J.E."/>
            <person name="Garbe J."/>
        </authorList>
    </citation>
    <scope>NUCLEOTIDE SEQUENCE</scope>
    <source>
        <strain evidence="1">Duluth1</strain>
        <tissue evidence="1">Whole animal</tissue>
    </source>
</reference>
<gene>
    <name evidence="1" type="ORF">DPMN_060744</name>
</gene>
<sequence length="97" mass="11440">MLKQHRQACYPRREARFDYRDMVRIIRFKVIGTYGLRSVCPSFRQSVSLITGSYRVMLNGAWSCSTHMDDQTKVVVCQRMNDVHVRQRGEGQLTREQ</sequence>
<evidence type="ECO:0000313" key="1">
    <source>
        <dbReference type="EMBL" id="KAH3717948.1"/>
    </source>
</evidence>
<accession>A0A9D4HHV2</accession>
<keyword evidence="2" id="KW-1185">Reference proteome</keyword>
<proteinExistence type="predicted"/>
<organism evidence="1 2">
    <name type="scientific">Dreissena polymorpha</name>
    <name type="common">Zebra mussel</name>
    <name type="synonym">Mytilus polymorpha</name>
    <dbReference type="NCBI Taxonomy" id="45954"/>
    <lineage>
        <taxon>Eukaryota</taxon>
        <taxon>Metazoa</taxon>
        <taxon>Spiralia</taxon>
        <taxon>Lophotrochozoa</taxon>
        <taxon>Mollusca</taxon>
        <taxon>Bivalvia</taxon>
        <taxon>Autobranchia</taxon>
        <taxon>Heteroconchia</taxon>
        <taxon>Euheterodonta</taxon>
        <taxon>Imparidentia</taxon>
        <taxon>Neoheterodontei</taxon>
        <taxon>Myida</taxon>
        <taxon>Dreissenoidea</taxon>
        <taxon>Dreissenidae</taxon>
        <taxon>Dreissena</taxon>
    </lineage>
</organism>
<dbReference type="AlphaFoldDB" id="A0A9D4HHV2"/>
<protein>
    <submittedName>
        <fullName evidence="1">Uncharacterized protein</fullName>
    </submittedName>
</protein>
<comment type="caution">
    <text evidence="1">The sequence shown here is derived from an EMBL/GenBank/DDBJ whole genome shotgun (WGS) entry which is preliminary data.</text>
</comment>
<dbReference type="EMBL" id="JAIWYP010000013">
    <property type="protein sequence ID" value="KAH3717948.1"/>
    <property type="molecule type" value="Genomic_DNA"/>
</dbReference>